<proteinExistence type="predicted"/>
<gene>
    <name evidence="2" type="ordered locus">Daci_1414</name>
</gene>
<dbReference type="Pfam" id="PF13683">
    <property type="entry name" value="rve_3"/>
    <property type="match status" value="1"/>
</dbReference>
<keyword evidence="3" id="KW-1185">Reference proteome</keyword>
<dbReference type="HOGENOM" id="CLU_1265226_0_0_4"/>
<dbReference type="InterPro" id="IPR012337">
    <property type="entry name" value="RNaseH-like_sf"/>
</dbReference>
<dbReference type="KEGG" id="dac:Daci_1414"/>
<reference evidence="2 3" key="1">
    <citation type="journal article" date="2004" name="Appl. Environ. Microbiol.">
        <title>Mineralization of individual congeners of linear alkylbenzenesulfonate by defined pairs of heterotrophic bacteria.</title>
        <authorList>
            <person name="Schleheck D."/>
            <person name="Knepper T.P."/>
            <person name="Fischer K."/>
            <person name="Cook A.M."/>
        </authorList>
    </citation>
    <scope>NUCLEOTIDE SEQUENCE [LARGE SCALE GENOMIC DNA]</scope>
    <source>
        <strain evidence="3">DSM 14801 / SPH-1</strain>
    </source>
</reference>
<reference evidence="3" key="2">
    <citation type="submission" date="2007-11" db="EMBL/GenBank/DDBJ databases">
        <title>Complete sequence of Delftia acidovorans DSM 14801 / SPH-1.</title>
        <authorList>
            <person name="Copeland A."/>
            <person name="Lucas S."/>
            <person name="Lapidus A."/>
            <person name="Barry K."/>
            <person name="Glavina del Rio T."/>
            <person name="Dalin E."/>
            <person name="Tice H."/>
            <person name="Pitluck S."/>
            <person name="Lowry S."/>
            <person name="Clum A."/>
            <person name="Schmutz J."/>
            <person name="Larimer F."/>
            <person name="Land M."/>
            <person name="Hauser L."/>
            <person name="Kyrpides N."/>
            <person name="Kim E."/>
            <person name="Schleheck D."/>
            <person name="Richardson P."/>
        </authorList>
    </citation>
    <scope>NUCLEOTIDE SEQUENCE [LARGE SCALE GENOMIC DNA]</scope>
    <source>
        <strain evidence="3">DSM 14801 / SPH-1</strain>
    </source>
</reference>
<dbReference type="STRING" id="398578.Daci_1414"/>
<evidence type="ECO:0000259" key="1">
    <source>
        <dbReference type="PROSITE" id="PS50994"/>
    </source>
</evidence>
<dbReference type="EMBL" id="CP000884">
    <property type="protein sequence ID" value="ABX34058.1"/>
    <property type="molecule type" value="Genomic_DNA"/>
</dbReference>
<organism evidence="2 3">
    <name type="scientific">Delftia acidovorans (strain DSM 14801 / SPH-1)</name>
    <dbReference type="NCBI Taxonomy" id="398578"/>
    <lineage>
        <taxon>Bacteria</taxon>
        <taxon>Pseudomonadati</taxon>
        <taxon>Pseudomonadota</taxon>
        <taxon>Betaproteobacteria</taxon>
        <taxon>Burkholderiales</taxon>
        <taxon>Comamonadaceae</taxon>
        <taxon>Delftia</taxon>
    </lineage>
</organism>
<evidence type="ECO:0000313" key="3">
    <source>
        <dbReference type="Proteomes" id="UP000000784"/>
    </source>
</evidence>
<sequence>MPQRASECKGVVNRALTFEQVFRQYGLPERIRSDNGPPFATTGVAGLSRLAIWWIRLGIRPERIERGKPQQNGRHERMHRTLKHALGKEPAADKAALQMQLDAFVEHYNQQRPHEALQQSMPAQHYSDSARPYPSKLPELQYPKHWERVRVSHNGLIYWRALRVYIGYLLAGQWIGMQEVAAGQWDVYLGPVRLGCFNEEDVRGPQKDYVSLKCYPCL</sequence>
<dbReference type="Gene3D" id="3.30.420.10">
    <property type="entry name" value="Ribonuclease H-like superfamily/Ribonuclease H"/>
    <property type="match status" value="1"/>
</dbReference>
<dbReference type="Proteomes" id="UP000000784">
    <property type="component" value="Chromosome"/>
</dbReference>
<name>A9BSQ3_DELAS</name>
<dbReference type="InterPro" id="IPR001584">
    <property type="entry name" value="Integrase_cat-core"/>
</dbReference>
<dbReference type="AlphaFoldDB" id="A9BSQ3"/>
<dbReference type="GO" id="GO:0003676">
    <property type="term" value="F:nucleic acid binding"/>
    <property type="evidence" value="ECO:0007669"/>
    <property type="project" value="InterPro"/>
</dbReference>
<accession>A9BSQ3</accession>
<feature type="domain" description="Integrase catalytic" evidence="1">
    <location>
        <begin position="1"/>
        <end position="130"/>
    </location>
</feature>
<dbReference type="PANTHER" id="PTHR37984:SF5">
    <property type="entry name" value="PROTEIN NYNRIN-LIKE"/>
    <property type="match status" value="1"/>
</dbReference>
<dbReference type="PROSITE" id="PS50994">
    <property type="entry name" value="INTEGRASE"/>
    <property type="match status" value="1"/>
</dbReference>
<dbReference type="InterPro" id="IPR036397">
    <property type="entry name" value="RNaseH_sf"/>
</dbReference>
<evidence type="ECO:0000313" key="2">
    <source>
        <dbReference type="EMBL" id="ABX34058.1"/>
    </source>
</evidence>
<protein>
    <submittedName>
        <fullName evidence="2">Transposase</fullName>
    </submittedName>
</protein>
<dbReference type="PANTHER" id="PTHR37984">
    <property type="entry name" value="PROTEIN CBG26694"/>
    <property type="match status" value="1"/>
</dbReference>
<dbReference type="SUPFAM" id="SSF53098">
    <property type="entry name" value="Ribonuclease H-like"/>
    <property type="match status" value="1"/>
</dbReference>
<dbReference type="GO" id="GO:0015074">
    <property type="term" value="P:DNA integration"/>
    <property type="evidence" value="ECO:0007669"/>
    <property type="project" value="InterPro"/>
</dbReference>
<dbReference type="InterPro" id="IPR050951">
    <property type="entry name" value="Retrovirus_Pol_polyprotein"/>
</dbReference>
<dbReference type="eggNOG" id="COG2801">
    <property type="taxonomic scope" value="Bacteria"/>
</dbReference>